<dbReference type="Proteomes" id="UP000748025">
    <property type="component" value="Unassembled WGS sequence"/>
</dbReference>
<dbReference type="GO" id="GO:0006644">
    <property type="term" value="P:phospholipid metabolic process"/>
    <property type="evidence" value="ECO:0007669"/>
    <property type="project" value="InterPro"/>
</dbReference>
<gene>
    <name evidence="2" type="ORF">E4U43_008053</name>
</gene>
<organism evidence="2 3">
    <name type="scientific">Claviceps pusilla</name>
    <dbReference type="NCBI Taxonomy" id="123648"/>
    <lineage>
        <taxon>Eukaryota</taxon>
        <taxon>Fungi</taxon>
        <taxon>Dikarya</taxon>
        <taxon>Ascomycota</taxon>
        <taxon>Pezizomycotina</taxon>
        <taxon>Sordariomycetes</taxon>
        <taxon>Hypocreomycetidae</taxon>
        <taxon>Hypocreales</taxon>
        <taxon>Clavicipitaceae</taxon>
        <taxon>Claviceps</taxon>
    </lineage>
</organism>
<evidence type="ECO:0000313" key="2">
    <source>
        <dbReference type="EMBL" id="KAG6011897.1"/>
    </source>
</evidence>
<feature type="signal peptide" evidence="1">
    <location>
        <begin position="1"/>
        <end position="19"/>
    </location>
</feature>
<dbReference type="InterPro" id="IPR015141">
    <property type="entry name" value="PLipase_A2_prok/fun"/>
</dbReference>
<dbReference type="GO" id="GO:0050482">
    <property type="term" value="P:arachidonate secretion"/>
    <property type="evidence" value="ECO:0007669"/>
    <property type="project" value="InterPro"/>
</dbReference>
<sequence length="115" mass="13110">MKHLTLLALSLALSPAVLAAPAADESPLVQRTSKYELTDRLLFDVSISEFEYLRSQRNPPNLDWSSDGCNGGPNNPFGYPFKPACHRHDFGFQNYKAQNRLTKLSRKNIDKQFRR</sequence>
<evidence type="ECO:0000256" key="1">
    <source>
        <dbReference type="SAM" id="SignalP"/>
    </source>
</evidence>
<proteinExistence type="predicted"/>
<dbReference type="Pfam" id="PF09056">
    <property type="entry name" value="Phospholip_A2_3"/>
    <property type="match status" value="1"/>
</dbReference>
<dbReference type="GO" id="GO:0004623">
    <property type="term" value="F:phospholipase A2 activity"/>
    <property type="evidence" value="ECO:0007669"/>
    <property type="project" value="InterPro"/>
</dbReference>
<dbReference type="EMBL" id="SRPW01000812">
    <property type="protein sequence ID" value="KAG6011897.1"/>
    <property type="molecule type" value="Genomic_DNA"/>
</dbReference>
<keyword evidence="3" id="KW-1185">Reference proteome</keyword>
<feature type="non-terminal residue" evidence="2">
    <location>
        <position position="115"/>
    </location>
</feature>
<dbReference type="OrthoDB" id="5120271at2759"/>
<evidence type="ECO:0000313" key="3">
    <source>
        <dbReference type="Proteomes" id="UP000748025"/>
    </source>
</evidence>
<protein>
    <submittedName>
        <fullName evidence="2">Uncharacterized protein</fullName>
    </submittedName>
</protein>
<dbReference type="Gene3D" id="1.20.90.10">
    <property type="entry name" value="Phospholipase A2 domain"/>
    <property type="match status" value="1"/>
</dbReference>
<accession>A0A9P7NBS1</accession>
<feature type="chain" id="PRO_5040315803" evidence="1">
    <location>
        <begin position="20"/>
        <end position="115"/>
    </location>
</feature>
<dbReference type="InterPro" id="IPR036444">
    <property type="entry name" value="PLipase_A2_dom_sf"/>
</dbReference>
<dbReference type="AlphaFoldDB" id="A0A9P7NBS1"/>
<comment type="caution">
    <text evidence="2">The sequence shown here is derived from an EMBL/GenBank/DDBJ whole genome shotgun (WGS) entry which is preliminary data.</text>
</comment>
<name>A0A9P7NBS1_9HYPO</name>
<dbReference type="SUPFAM" id="SSF48619">
    <property type="entry name" value="Phospholipase A2, PLA2"/>
    <property type="match status" value="1"/>
</dbReference>
<reference evidence="2" key="1">
    <citation type="journal article" date="2020" name="bioRxiv">
        <title>Whole genome comparisons of ergot fungi reveals the divergence and evolution of species within the genus Claviceps are the result of varying mechanisms driving genome evolution and host range expansion.</title>
        <authorList>
            <person name="Wyka S.A."/>
            <person name="Mondo S.J."/>
            <person name="Liu M."/>
            <person name="Dettman J."/>
            <person name="Nalam V."/>
            <person name="Broders K.D."/>
        </authorList>
    </citation>
    <scope>NUCLEOTIDE SEQUENCE</scope>
    <source>
        <strain evidence="2">CCC 602</strain>
    </source>
</reference>
<keyword evidence="1" id="KW-0732">Signal</keyword>